<organism evidence="5 6">
    <name type="scientific">Sphingobium yanoikuyae</name>
    <name type="common">Sphingomonas yanoikuyae</name>
    <dbReference type="NCBI Taxonomy" id="13690"/>
    <lineage>
        <taxon>Bacteria</taxon>
        <taxon>Pseudomonadati</taxon>
        <taxon>Pseudomonadota</taxon>
        <taxon>Alphaproteobacteria</taxon>
        <taxon>Sphingomonadales</taxon>
        <taxon>Sphingomonadaceae</taxon>
        <taxon>Sphingobium</taxon>
    </lineage>
</organism>
<proteinExistence type="predicted"/>
<gene>
    <name evidence="5" type="ORF">A6768_08165</name>
</gene>
<dbReference type="PANTHER" id="PTHR30386">
    <property type="entry name" value="MEMBRANE FUSION SUBUNIT OF EMRAB-TOLC MULTIDRUG EFFLUX PUMP"/>
    <property type="match status" value="1"/>
</dbReference>
<protein>
    <submittedName>
        <fullName evidence="5">Secretion protein HlyD</fullName>
    </submittedName>
</protein>
<feature type="domain" description="Multidrug resistance protein MdtA-like barrel-sandwich hybrid" evidence="3">
    <location>
        <begin position="77"/>
        <end position="272"/>
    </location>
</feature>
<feature type="compositionally biased region" description="Pro residues" evidence="1">
    <location>
        <begin position="1"/>
        <end position="19"/>
    </location>
</feature>
<evidence type="ECO:0000313" key="6">
    <source>
        <dbReference type="Proteomes" id="UP000219422"/>
    </source>
</evidence>
<dbReference type="AlphaFoldDB" id="A0A291MY15"/>
<reference evidence="5 6" key="1">
    <citation type="submission" date="2017-10" db="EMBL/GenBank/DDBJ databases">
        <title>Sphingobium yanoikuyae S72.</title>
        <authorList>
            <person name="Sanchez E."/>
            <person name="Bustos P."/>
            <person name="Mendoza P."/>
            <person name="Guo X."/>
            <person name="Mendoza A."/>
        </authorList>
    </citation>
    <scope>NUCLEOTIDE SEQUENCE [LARGE SCALE GENOMIC DNA]</scope>
    <source>
        <strain evidence="5 6">S72</strain>
    </source>
</reference>
<dbReference type="Gene3D" id="1.10.287.470">
    <property type="entry name" value="Helix hairpin bin"/>
    <property type="match status" value="1"/>
</dbReference>
<accession>A0A291MY15</accession>
<keyword evidence="2" id="KW-0472">Membrane</keyword>
<evidence type="ECO:0000259" key="3">
    <source>
        <dbReference type="Pfam" id="PF25917"/>
    </source>
</evidence>
<dbReference type="EMBL" id="CP023741">
    <property type="protein sequence ID" value="ATI79982.1"/>
    <property type="molecule type" value="Genomic_DNA"/>
</dbReference>
<dbReference type="SUPFAM" id="SSF111369">
    <property type="entry name" value="HlyD-like secretion proteins"/>
    <property type="match status" value="2"/>
</dbReference>
<dbReference type="KEGG" id="sya:A6768_08165"/>
<evidence type="ECO:0000313" key="5">
    <source>
        <dbReference type="EMBL" id="ATI79982.1"/>
    </source>
</evidence>
<dbReference type="Gene3D" id="2.40.50.100">
    <property type="match status" value="1"/>
</dbReference>
<dbReference type="PANTHER" id="PTHR30386:SF24">
    <property type="entry name" value="MULTIDRUG RESISTANCE EFFLUX PUMP"/>
    <property type="match status" value="1"/>
</dbReference>
<dbReference type="Gene3D" id="2.40.30.170">
    <property type="match status" value="1"/>
</dbReference>
<evidence type="ECO:0000256" key="1">
    <source>
        <dbReference type="SAM" id="MobiDB-lite"/>
    </source>
</evidence>
<dbReference type="Proteomes" id="UP000219422">
    <property type="component" value="Chromosome"/>
</dbReference>
<dbReference type="InterPro" id="IPR058792">
    <property type="entry name" value="Beta-barrel_RND_2"/>
</dbReference>
<dbReference type="Pfam" id="PF25954">
    <property type="entry name" value="Beta-barrel_RND_2"/>
    <property type="match status" value="1"/>
</dbReference>
<feature type="transmembrane region" description="Helical" evidence="2">
    <location>
        <begin position="37"/>
        <end position="58"/>
    </location>
</feature>
<dbReference type="InterPro" id="IPR058625">
    <property type="entry name" value="MdtA-like_BSH"/>
</dbReference>
<name>A0A291MY15_SPHYA</name>
<feature type="region of interest" description="Disordered" evidence="1">
    <location>
        <begin position="1"/>
        <end position="31"/>
    </location>
</feature>
<dbReference type="PRINTS" id="PR01490">
    <property type="entry name" value="RTXTOXIND"/>
</dbReference>
<evidence type="ECO:0000259" key="4">
    <source>
        <dbReference type="Pfam" id="PF25954"/>
    </source>
</evidence>
<keyword evidence="2" id="KW-0812">Transmembrane</keyword>
<dbReference type="InterPro" id="IPR050739">
    <property type="entry name" value="MFP"/>
</dbReference>
<keyword evidence="2" id="KW-1133">Transmembrane helix</keyword>
<dbReference type="Pfam" id="PF25917">
    <property type="entry name" value="BSH_RND"/>
    <property type="match status" value="1"/>
</dbReference>
<sequence length="376" mass="39970">MTEVLPPPATLPPSAPAPEPDTSGTTGPWHPPRQRPVVTILLALALLLAVAIVLQVWGIGPFSGNSQMTDNALVRGRTVVIAPQVSGYVNRVLVRDYDTVAAGQVLVLIDDDIYRARVEQAEANLDVQLAALANSRQARAARASGVAIEDAAAADASEQLLRAKADMARAIDLVGDGSISIRERDQTAAALAQAESGLRQATAKTEIARQDLKTVDVGRGGLEAQVKVARAQLRLARIDLLHTVIRAPEAGQLGEIHVRRGQFVTNGTALLEIVPPERWVIAQFKEGQTDRMAIGQRATIAVDALGGQRLSGRVSHIAPATGWEFAVLKPDNATGNFIKVPQRLGILIRIDPGQTLAVRLRPGMSVDARVELSAAP</sequence>
<feature type="domain" description="CusB-like beta-barrel" evidence="4">
    <location>
        <begin position="279"/>
        <end position="320"/>
    </location>
</feature>
<evidence type="ECO:0000256" key="2">
    <source>
        <dbReference type="SAM" id="Phobius"/>
    </source>
</evidence>